<gene>
    <name evidence="2" type="ORF">GV832_00535</name>
</gene>
<sequence>MAATSSIDTGLAQGVDAVTLAGVAGGTTILTLDGALPVEFLAPGDRVLTRAGSRRVARVEVTVVRNARMVRIAADALGVGKPAEAVLVSEAQGIFIRDWRAKALYGQAAAVVPAARLCDGEYIRAEVVEEVRLFSLVLDSAEVIYAGGLELACEGLAVPA</sequence>
<evidence type="ECO:0000313" key="2">
    <source>
        <dbReference type="EMBL" id="NBZ86054.1"/>
    </source>
</evidence>
<dbReference type="RefSeq" id="WP_168772860.1">
    <property type="nucleotide sequence ID" value="NZ_JAABNR010000001.1"/>
</dbReference>
<feature type="domain" description="Hedgehog/Intein (Hint)" evidence="1">
    <location>
        <begin position="25"/>
        <end position="150"/>
    </location>
</feature>
<keyword evidence="3" id="KW-1185">Reference proteome</keyword>
<reference evidence="2" key="1">
    <citation type="submission" date="2020-01" db="EMBL/GenBank/DDBJ databases">
        <authorList>
            <person name="Chen W.-M."/>
        </authorList>
    </citation>
    <scope>NUCLEOTIDE SEQUENCE</scope>
    <source>
        <strain evidence="2">CYK-10</strain>
    </source>
</reference>
<protein>
    <recommendedName>
        <fullName evidence="1">Hedgehog/Intein (Hint) domain-containing protein</fullName>
    </recommendedName>
</protein>
<dbReference type="InterPro" id="IPR036844">
    <property type="entry name" value="Hint_dom_sf"/>
</dbReference>
<dbReference type="EMBL" id="JAABNR010000001">
    <property type="protein sequence ID" value="NBZ86054.1"/>
    <property type="molecule type" value="Genomic_DNA"/>
</dbReference>
<proteinExistence type="predicted"/>
<accession>A0AAE4Y973</accession>
<dbReference type="AlphaFoldDB" id="A0AAE4Y973"/>
<evidence type="ECO:0000259" key="1">
    <source>
        <dbReference type="Pfam" id="PF13403"/>
    </source>
</evidence>
<dbReference type="SUPFAM" id="SSF51294">
    <property type="entry name" value="Hedgehog/intein (Hint) domain"/>
    <property type="match status" value="1"/>
</dbReference>
<evidence type="ECO:0000313" key="3">
    <source>
        <dbReference type="Proteomes" id="UP001193501"/>
    </source>
</evidence>
<dbReference type="Proteomes" id="UP001193501">
    <property type="component" value="Unassembled WGS sequence"/>
</dbReference>
<comment type="caution">
    <text evidence="2">The sequence shown here is derived from an EMBL/GenBank/DDBJ whole genome shotgun (WGS) entry which is preliminary data.</text>
</comment>
<organism evidence="2 3">
    <name type="scientific">Stagnihabitans tardus</name>
    <dbReference type="NCBI Taxonomy" id="2699202"/>
    <lineage>
        <taxon>Bacteria</taxon>
        <taxon>Pseudomonadati</taxon>
        <taxon>Pseudomonadota</taxon>
        <taxon>Alphaproteobacteria</taxon>
        <taxon>Rhodobacterales</taxon>
        <taxon>Paracoccaceae</taxon>
        <taxon>Stagnihabitans</taxon>
    </lineage>
</organism>
<name>A0AAE4Y973_9RHOB</name>
<dbReference type="InterPro" id="IPR028992">
    <property type="entry name" value="Hedgehog/Intein_dom"/>
</dbReference>
<dbReference type="Pfam" id="PF13403">
    <property type="entry name" value="Hint_2"/>
    <property type="match status" value="1"/>
</dbReference>